<keyword evidence="3 4" id="KW-0687">Ribonucleoprotein</keyword>
<dbReference type="InterPro" id="IPR012678">
    <property type="entry name" value="Ribosomal_uL23/eL15/eS24_sf"/>
</dbReference>
<comment type="similarity">
    <text evidence="1 4">Belongs to the universal ribosomal protein uL23 family.</text>
</comment>
<keyword evidence="4" id="KW-0694">RNA-binding</keyword>
<evidence type="ECO:0000256" key="2">
    <source>
        <dbReference type="ARBA" id="ARBA00022980"/>
    </source>
</evidence>
<dbReference type="SUPFAM" id="SSF54189">
    <property type="entry name" value="Ribosomal proteins S24e, L23 and L15e"/>
    <property type="match status" value="1"/>
</dbReference>
<evidence type="ECO:0000256" key="4">
    <source>
        <dbReference type="HAMAP-Rule" id="MF_01369"/>
    </source>
</evidence>
<comment type="function">
    <text evidence="4">One of the early assembly proteins it binds 23S rRNA. One of the proteins that surrounds the polypeptide exit tunnel on the outside of the ribosome. Forms the main docking site for trigger factor binding to the ribosome.</text>
</comment>
<proteinExistence type="inferred from homology"/>
<dbReference type="Gene3D" id="3.30.70.330">
    <property type="match status" value="1"/>
</dbReference>
<reference evidence="5" key="2">
    <citation type="journal article" date="2023" name="Microbiome">
        <title>Synthase-selected sorting approach identifies a beta-lactone synthase in a nudibranch symbiotic bacterium.</title>
        <authorList>
            <person name="Dzunkova M."/>
            <person name="La Clair J.J."/>
            <person name="Tyml T."/>
            <person name="Doud D."/>
            <person name="Schulz F."/>
            <person name="Piquer-Esteban S."/>
            <person name="Porcel Sanchis D."/>
            <person name="Osborn A."/>
            <person name="Robinson D."/>
            <person name="Louie K.B."/>
            <person name="Bowen B.P."/>
            <person name="Bowers R.M."/>
            <person name="Lee J."/>
            <person name="Arnau V."/>
            <person name="Diaz-Villanueva W."/>
            <person name="Stepanauskas R."/>
            <person name="Gosliner T."/>
            <person name="Date S.V."/>
            <person name="Northen T.R."/>
            <person name="Cheng J.F."/>
            <person name="Burkart M.D."/>
            <person name="Woyke T."/>
        </authorList>
    </citation>
    <scope>NUCLEOTIDE SEQUENCE</scope>
    <source>
        <strain evidence="5">Df01</strain>
    </source>
</reference>
<evidence type="ECO:0000313" key="5">
    <source>
        <dbReference type="EMBL" id="MDM5147301.1"/>
    </source>
</evidence>
<keyword evidence="4" id="KW-0699">rRNA-binding</keyword>
<evidence type="ECO:0000313" key="6">
    <source>
        <dbReference type="Proteomes" id="UP001168167"/>
    </source>
</evidence>
<keyword evidence="6" id="KW-1185">Reference proteome</keyword>
<sequence>MTGSARLMSIIRAPVISEKSTEAGDRHRTAVFRVLPSARKDEIRRAVEKMFEVKVEKVRVTNVNGKTVNQMGRRRHSSGSRVSWRKAYVRLAKGYDINFAELQ</sequence>
<evidence type="ECO:0000256" key="1">
    <source>
        <dbReference type="ARBA" id="ARBA00006700"/>
    </source>
</evidence>
<dbReference type="InterPro" id="IPR013025">
    <property type="entry name" value="Ribosomal_uL23-like"/>
</dbReference>
<dbReference type="NCBIfam" id="NF004363">
    <property type="entry name" value="PRK05738.2-4"/>
    <property type="match status" value="1"/>
</dbReference>
<dbReference type="PANTHER" id="PTHR11620">
    <property type="entry name" value="60S RIBOSOMAL PROTEIN L23A"/>
    <property type="match status" value="1"/>
</dbReference>
<reference evidence="5" key="1">
    <citation type="submission" date="2022-08" db="EMBL/GenBank/DDBJ databases">
        <authorList>
            <person name="Dzunkova M."/>
            <person name="La Clair J."/>
            <person name="Tyml T."/>
            <person name="Doud D."/>
            <person name="Schulz F."/>
            <person name="Piquer S."/>
            <person name="Porcel Sanchis D."/>
            <person name="Osborn A."/>
            <person name="Robinson D."/>
            <person name="Louie K.B."/>
            <person name="Bowen B.P."/>
            <person name="Bowers R."/>
            <person name="Lee J."/>
            <person name="Arnau Llombart V."/>
            <person name="Diaz Villanueva W."/>
            <person name="Gosliner T."/>
            <person name="Northen T."/>
            <person name="Cheng J.-F."/>
            <person name="Burkart M.D."/>
            <person name="Woyke T."/>
        </authorList>
    </citation>
    <scope>NUCLEOTIDE SEQUENCE</scope>
    <source>
        <strain evidence="5">Df01</strain>
    </source>
</reference>
<gene>
    <name evidence="4 5" type="primary">rplW</name>
    <name evidence="5" type="ORF">NQX30_02795</name>
</gene>
<dbReference type="HAMAP" id="MF_01369_B">
    <property type="entry name" value="Ribosomal_uL23_B"/>
    <property type="match status" value="1"/>
</dbReference>
<accession>A0ABT7QKV4</accession>
<keyword evidence="2 4" id="KW-0689">Ribosomal protein</keyword>
<evidence type="ECO:0000256" key="3">
    <source>
        <dbReference type="ARBA" id="ARBA00023274"/>
    </source>
</evidence>
<comment type="caution">
    <text evidence="5">The sequence shown here is derived from an EMBL/GenBank/DDBJ whole genome shotgun (WGS) entry which is preliminary data.</text>
</comment>
<dbReference type="Pfam" id="PF00276">
    <property type="entry name" value="Ribosomal_L23"/>
    <property type="match status" value="1"/>
</dbReference>
<protein>
    <recommendedName>
        <fullName evidence="4">Large ribosomal subunit protein uL23</fullName>
    </recommendedName>
</protein>
<comment type="subunit">
    <text evidence="4">Part of the 50S ribosomal subunit. Contacts protein L29, and trigger factor when it is bound to the ribosome.</text>
</comment>
<organism evidence="5 6">
    <name type="scientific">Candidatus Doriopsillibacter californiensis</name>
    <dbReference type="NCBI Taxonomy" id="2970740"/>
    <lineage>
        <taxon>Bacteria</taxon>
        <taxon>Pseudomonadati</taxon>
        <taxon>Pseudomonadota</taxon>
        <taxon>Gammaproteobacteria</taxon>
        <taxon>Candidatus Tethybacterales</taxon>
        <taxon>Candidatus Persebacteraceae</taxon>
        <taxon>Candidatus Doriopsillibacter</taxon>
    </lineage>
</organism>
<dbReference type="GO" id="GO:0005840">
    <property type="term" value="C:ribosome"/>
    <property type="evidence" value="ECO:0007669"/>
    <property type="project" value="UniProtKB-KW"/>
</dbReference>
<dbReference type="Proteomes" id="UP001168167">
    <property type="component" value="Unassembled WGS sequence"/>
</dbReference>
<name>A0ABT7QKV4_9GAMM</name>
<dbReference type="NCBIfam" id="NF004359">
    <property type="entry name" value="PRK05738.1-3"/>
    <property type="match status" value="1"/>
</dbReference>
<dbReference type="EMBL" id="JANQAO010000001">
    <property type="protein sequence ID" value="MDM5147301.1"/>
    <property type="molecule type" value="Genomic_DNA"/>
</dbReference>
<dbReference type="InterPro" id="IPR012677">
    <property type="entry name" value="Nucleotide-bd_a/b_plait_sf"/>
</dbReference>